<name>A0A0F9EFX1_9ZZZZ</name>
<protein>
    <submittedName>
        <fullName evidence="1">Uncharacterized protein</fullName>
    </submittedName>
</protein>
<comment type="caution">
    <text evidence="1">The sequence shown here is derived from an EMBL/GenBank/DDBJ whole genome shotgun (WGS) entry which is preliminary data.</text>
</comment>
<accession>A0A0F9EFX1</accession>
<dbReference type="EMBL" id="LAZR01037171">
    <property type="protein sequence ID" value="KKL22893.1"/>
    <property type="molecule type" value="Genomic_DNA"/>
</dbReference>
<evidence type="ECO:0000313" key="1">
    <source>
        <dbReference type="EMBL" id="KKL22893.1"/>
    </source>
</evidence>
<reference evidence="1" key="1">
    <citation type="journal article" date="2015" name="Nature">
        <title>Complex archaea that bridge the gap between prokaryotes and eukaryotes.</title>
        <authorList>
            <person name="Spang A."/>
            <person name="Saw J.H."/>
            <person name="Jorgensen S.L."/>
            <person name="Zaremba-Niedzwiedzka K."/>
            <person name="Martijn J."/>
            <person name="Lind A.E."/>
            <person name="van Eijk R."/>
            <person name="Schleper C."/>
            <person name="Guy L."/>
            <person name="Ettema T.J."/>
        </authorList>
    </citation>
    <scope>NUCLEOTIDE SEQUENCE</scope>
</reference>
<sequence>MPIIKAKNREGHIKILKKLGETVIIAKGEVMYAFKKEFFPYQTTEEIMEGIKKDPKSFSYYKVGSIKITEIKEV</sequence>
<dbReference type="AlphaFoldDB" id="A0A0F9EFX1"/>
<proteinExistence type="predicted"/>
<organism evidence="1">
    <name type="scientific">marine sediment metagenome</name>
    <dbReference type="NCBI Taxonomy" id="412755"/>
    <lineage>
        <taxon>unclassified sequences</taxon>
        <taxon>metagenomes</taxon>
        <taxon>ecological metagenomes</taxon>
    </lineage>
</organism>
<gene>
    <name evidence="1" type="ORF">LCGC14_2430880</name>
</gene>